<reference evidence="1 2" key="1">
    <citation type="submission" date="2011-01" db="EMBL/GenBank/DDBJ databases">
        <authorList>
            <person name="Muzny D."/>
            <person name="Qin X."/>
            <person name="Deng J."/>
            <person name="Jiang H."/>
            <person name="Liu Y."/>
            <person name="Qu J."/>
            <person name="Song X.-Z."/>
            <person name="Zhang L."/>
            <person name="Thornton R."/>
            <person name="Coyle M."/>
            <person name="Francisco L."/>
            <person name="Jackson L."/>
            <person name="Javaid M."/>
            <person name="Korchina V."/>
            <person name="Kovar C."/>
            <person name="Mata R."/>
            <person name="Mathew T."/>
            <person name="Ngo R."/>
            <person name="Nguyen L."/>
            <person name="Nguyen N."/>
            <person name="Okwuonu G."/>
            <person name="Ongeri F."/>
            <person name="Pham C."/>
            <person name="Simmons D."/>
            <person name="Wilczek-Boney K."/>
            <person name="Hale W."/>
            <person name="Jakkamsetti A."/>
            <person name="Pham P."/>
            <person name="Ruth R."/>
            <person name="San Lucas F."/>
            <person name="Warren J."/>
            <person name="Zhang J."/>
            <person name="Zhao Z."/>
            <person name="Zhou C."/>
            <person name="Zhu D."/>
            <person name="Lee S."/>
            <person name="Bess C."/>
            <person name="Blankenburg K."/>
            <person name="Forbes L."/>
            <person name="Fu Q."/>
            <person name="Gubbala S."/>
            <person name="Hirani K."/>
            <person name="Jayaseelan J.C."/>
            <person name="Lara F."/>
            <person name="Munidasa M."/>
            <person name="Palculict T."/>
            <person name="Patil S."/>
            <person name="Pu L.-L."/>
            <person name="Saada N."/>
            <person name="Tang L."/>
            <person name="Weissenberger G."/>
            <person name="Zhu Y."/>
            <person name="Hemphill L."/>
            <person name="Shang Y."/>
            <person name="Youmans B."/>
            <person name="Ayvaz T."/>
            <person name="Ross M."/>
            <person name="Santibanez J."/>
            <person name="Aqrawi P."/>
            <person name="Gross S."/>
            <person name="Joshi V."/>
            <person name="Fowler G."/>
            <person name="Nazareth L."/>
            <person name="Reid J."/>
            <person name="Worley K."/>
            <person name="Petrosino J."/>
            <person name="Highlander S."/>
            <person name="Gibbs R."/>
        </authorList>
    </citation>
    <scope>NUCLEOTIDE SEQUENCE [LARGE SCALE GENOMIC DNA]</scope>
    <source>
        <strain evidence="1 2">DSM 16608</strain>
    </source>
</reference>
<comment type="caution">
    <text evidence="1">The sequence shown here is derived from an EMBL/GenBank/DDBJ whole genome shotgun (WGS) entry which is preliminary data.</text>
</comment>
<dbReference type="Proteomes" id="UP000005697">
    <property type="component" value="Unassembled WGS sequence"/>
</dbReference>
<dbReference type="STRING" id="888743.HMPREF9141_0093"/>
<organism evidence="1 2">
    <name type="scientific">Prevotella multiformis DSM 16608</name>
    <dbReference type="NCBI Taxonomy" id="888743"/>
    <lineage>
        <taxon>Bacteria</taxon>
        <taxon>Pseudomonadati</taxon>
        <taxon>Bacteroidota</taxon>
        <taxon>Bacteroidia</taxon>
        <taxon>Bacteroidales</taxon>
        <taxon>Prevotellaceae</taxon>
        <taxon>Prevotella</taxon>
    </lineage>
</organism>
<evidence type="ECO:0000313" key="2">
    <source>
        <dbReference type="Proteomes" id="UP000005697"/>
    </source>
</evidence>
<proteinExistence type="predicted"/>
<dbReference type="HOGENOM" id="CLU_2718980_0_0_10"/>
<evidence type="ECO:0000313" key="1">
    <source>
        <dbReference type="EMBL" id="EGC21343.1"/>
    </source>
</evidence>
<accession>F0F3C7</accession>
<sequence>MKNQRWGGHIEDIEGEDVFAEAEEDSTFLCNFAKTGCIRQAGSHVFPAPAGTVFPTTKTKDDDRHIQYGRDP</sequence>
<name>F0F3C7_9BACT</name>
<protein>
    <submittedName>
        <fullName evidence="1">Uncharacterized protein</fullName>
    </submittedName>
</protein>
<dbReference type="AlphaFoldDB" id="F0F3C7"/>
<keyword evidence="2" id="KW-1185">Reference proteome</keyword>
<gene>
    <name evidence="1" type="ORF">HMPREF9141_0093</name>
</gene>
<dbReference type="EMBL" id="AEWX01000001">
    <property type="protein sequence ID" value="EGC21343.1"/>
    <property type="molecule type" value="Genomic_DNA"/>
</dbReference>